<name>A0A653C9E4_CALMS</name>
<dbReference type="AlphaFoldDB" id="A0A653C9E4"/>
<evidence type="ECO:0000313" key="2">
    <source>
        <dbReference type="Proteomes" id="UP000410492"/>
    </source>
</evidence>
<proteinExistence type="predicted"/>
<reference evidence="1 2" key="1">
    <citation type="submission" date="2019-01" db="EMBL/GenBank/DDBJ databases">
        <authorList>
            <person name="Sayadi A."/>
        </authorList>
    </citation>
    <scope>NUCLEOTIDE SEQUENCE [LARGE SCALE GENOMIC DNA]</scope>
</reference>
<dbReference type="EMBL" id="CAACVG010007261">
    <property type="protein sequence ID" value="VEN44515.1"/>
    <property type="molecule type" value="Genomic_DNA"/>
</dbReference>
<evidence type="ECO:0000313" key="1">
    <source>
        <dbReference type="EMBL" id="VEN44515.1"/>
    </source>
</evidence>
<keyword evidence="2" id="KW-1185">Reference proteome</keyword>
<organism evidence="1 2">
    <name type="scientific">Callosobruchus maculatus</name>
    <name type="common">Southern cowpea weevil</name>
    <name type="synonym">Pulse bruchid</name>
    <dbReference type="NCBI Taxonomy" id="64391"/>
    <lineage>
        <taxon>Eukaryota</taxon>
        <taxon>Metazoa</taxon>
        <taxon>Ecdysozoa</taxon>
        <taxon>Arthropoda</taxon>
        <taxon>Hexapoda</taxon>
        <taxon>Insecta</taxon>
        <taxon>Pterygota</taxon>
        <taxon>Neoptera</taxon>
        <taxon>Endopterygota</taxon>
        <taxon>Coleoptera</taxon>
        <taxon>Polyphaga</taxon>
        <taxon>Cucujiformia</taxon>
        <taxon>Chrysomeloidea</taxon>
        <taxon>Chrysomelidae</taxon>
        <taxon>Bruchinae</taxon>
        <taxon>Bruchini</taxon>
        <taxon>Callosobruchus</taxon>
    </lineage>
</organism>
<gene>
    <name evidence="1" type="ORF">CALMAC_LOCUS7274</name>
</gene>
<dbReference type="OrthoDB" id="160374at2759"/>
<sequence length="56" mass="6455">MPVLYCSRVDQRLQSIYNYVLSGCLHQGHSSFVYLQRFSALSRTVSNIVHHHICSC</sequence>
<dbReference type="Proteomes" id="UP000410492">
    <property type="component" value="Unassembled WGS sequence"/>
</dbReference>
<protein>
    <submittedName>
        <fullName evidence="1">Uncharacterized protein</fullName>
    </submittedName>
</protein>
<accession>A0A653C9E4</accession>